<dbReference type="GO" id="GO:0006355">
    <property type="term" value="P:regulation of DNA-templated transcription"/>
    <property type="evidence" value="ECO:0007669"/>
    <property type="project" value="InterPro"/>
</dbReference>
<dbReference type="EMBL" id="LVVY01000062">
    <property type="protein sequence ID" value="OAM79677.1"/>
    <property type="molecule type" value="Genomic_DNA"/>
</dbReference>
<keyword evidence="1" id="KW-0238">DNA-binding</keyword>
<keyword evidence="2" id="KW-0597">Phosphoprotein</keyword>
<organism evidence="4 5">
    <name type="scientific">Devosia elaeis</name>
    <dbReference type="NCBI Taxonomy" id="1770058"/>
    <lineage>
        <taxon>Bacteria</taxon>
        <taxon>Pseudomonadati</taxon>
        <taxon>Pseudomonadota</taxon>
        <taxon>Alphaproteobacteria</taxon>
        <taxon>Hyphomicrobiales</taxon>
        <taxon>Devosiaceae</taxon>
        <taxon>Devosia</taxon>
    </lineage>
</organism>
<protein>
    <submittedName>
        <fullName evidence="4">Two-component system response regulator</fullName>
    </submittedName>
</protein>
<dbReference type="InterPro" id="IPR039420">
    <property type="entry name" value="WalR-like"/>
</dbReference>
<gene>
    <name evidence="4" type="ORF">A3840_02965</name>
</gene>
<name>A0A178I5L4_9HYPH</name>
<accession>A0A178I5L4</accession>
<evidence type="ECO:0000256" key="1">
    <source>
        <dbReference type="ARBA" id="ARBA00023125"/>
    </source>
</evidence>
<dbReference type="Proteomes" id="UP000078389">
    <property type="component" value="Unassembled WGS sequence"/>
</dbReference>
<dbReference type="STRING" id="1770058.A3840_02965"/>
<dbReference type="Gene3D" id="3.40.50.2300">
    <property type="match status" value="1"/>
</dbReference>
<keyword evidence="5" id="KW-1185">Reference proteome</keyword>
<feature type="modified residue" description="4-aspartylphosphate" evidence="2">
    <location>
        <position position="54"/>
    </location>
</feature>
<dbReference type="InterPro" id="IPR016032">
    <property type="entry name" value="Sig_transdc_resp-reg_C-effctor"/>
</dbReference>
<dbReference type="InterPro" id="IPR011006">
    <property type="entry name" value="CheY-like_superfamily"/>
</dbReference>
<dbReference type="PANTHER" id="PTHR43214">
    <property type="entry name" value="TWO-COMPONENT RESPONSE REGULATOR"/>
    <property type="match status" value="1"/>
</dbReference>
<evidence type="ECO:0000259" key="3">
    <source>
        <dbReference type="PROSITE" id="PS50110"/>
    </source>
</evidence>
<dbReference type="AlphaFoldDB" id="A0A178I5L4"/>
<sequence>MAVLIAEDDQLHRVFARRILGEIWSDDGEVYEAANRQEAIRLAQTHEVRRAILDLQLPDGSGVDVARALWARRQDTQVLFWSNFADEAYVRSLGRIVPDRASYGYLLKSASEQEMRAALEAVFFKDRRVLDREVRIVQDRISNRLGGLSDTEYEGLIDIALGLTDKIIAQRRRLSLRGVQNRLRHLYEKLEIPAGETSHPPRYNSRTRAVTVALERGLINLDVLTREQEFLDTWLRRRKV</sequence>
<dbReference type="OrthoDB" id="5292887at2"/>
<dbReference type="PROSITE" id="PS50110">
    <property type="entry name" value="RESPONSE_REGULATORY"/>
    <property type="match status" value="1"/>
</dbReference>
<dbReference type="SUPFAM" id="SSF52172">
    <property type="entry name" value="CheY-like"/>
    <property type="match status" value="1"/>
</dbReference>
<dbReference type="GO" id="GO:0003677">
    <property type="term" value="F:DNA binding"/>
    <property type="evidence" value="ECO:0007669"/>
    <property type="project" value="UniProtKB-KW"/>
</dbReference>
<dbReference type="CDD" id="cd17535">
    <property type="entry name" value="REC_NarL-like"/>
    <property type="match status" value="1"/>
</dbReference>
<dbReference type="RefSeq" id="WP_067451610.1">
    <property type="nucleotide sequence ID" value="NZ_LVVY01000062.1"/>
</dbReference>
<evidence type="ECO:0000313" key="5">
    <source>
        <dbReference type="Proteomes" id="UP000078389"/>
    </source>
</evidence>
<evidence type="ECO:0000313" key="4">
    <source>
        <dbReference type="EMBL" id="OAM79677.1"/>
    </source>
</evidence>
<dbReference type="GO" id="GO:0000160">
    <property type="term" value="P:phosphorelay signal transduction system"/>
    <property type="evidence" value="ECO:0007669"/>
    <property type="project" value="InterPro"/>
</dbReference>
<reference evidence="4 5" key="1">
    <citation type="submission" date="2016-03" db="EMBL/GenBank/DDBJ databases">
        <title>Genome sequencing of Devosia sp. S37.</title>
        <authorList>
            <person name="Mohd Nor M."/>
        </authorList>
    </citation>
    <scope>NUCLEOTIDE SEQUENCE [LARGE SCALE GENOMIC DNA]</scope>
    <source>
        <strain evidence="4 5">S37</strain>
    </source>
</reference>
<dbReference type="InterPro" id="IPR036388">
    <property type="entry name" value="WH-like_DNA-bd_sf"/>
</dbReference>
<dbReference type="SMART" id="SM00448">
    <property type="entry name" value="REC"/>
    <property type="match status" value="1"/>
</dbReference>
<comment type="caution">
    <text evidence="4">The sequence shown here is derived from an EMBL/GenBank/DDBJ whole genome shotgun (WGS) entry which is preliminary data.</text>
</comment>
<proteinExistence type="predicted"/>
<dbReference type="InterPro" id="IPR058245">
    <property type="entry name" value="NreC/VraR/RcsB-like_REC"/>
</dbReference>
<feature type="domain" description="Response regulatory" evidence="3">
    <location>
        <begin position="2"/>
        <end position="123"/>
    </location>
</feature>
<dbReference type="SUPFAM" id="SSF46894">
    <property type="entry name" value="C-terminal effector domain of the bipartite response regulators"/>
    <property type="match status" value="1"/>
</dbReference>
<evidence type="ECO:0000256" key="2">
    <source>
        <dbReference type="PROSITE-ProRule" id="PRU00169"/>
    </source>
</evidence>
<dbReference type="InterPro" id="IPR001789">
    <property type="entry name" value="Sig_transdc_resp-reg_receiver"/>
</dbReference>
<dbReference type="Pfam" id="PF00072">
    <property type="entry name" value="Response_reg"/>
    <property type="match status" value="1"/>
</dbReference>
<dbReference type="Gene3D" id="1.10.10.10">
    <property type="entry name" value="Winged helix-like DNA-binding domain superfamily/Winged helix DNA-binding domain"/>
    <property type="match status" value="1"/>
</dbReference>